<dbReference type="AlphaFoldDB" id="A0A5C6EA16"/>
<organism evidence="1 2">
    <name type="scientific">Novipirellula aureliae</name>
    <dbReference type="NCBI Taxonomy" id="2527966"/>
    <lineage>
        <taxon>Bacteria</taxon>
        <taxon>Pseudomonadati</taxon>
        <taxon>Planctomycetota</taxon>
        <taxon>Planctomycetia</taxon>
        <taxon>Pirellulales</taxon>
        <taxon>Pirellulaceae</taxon>
        <taxon>Novipirellula</taxon>
    </lineage>
</organism>
<sequence length="59" mass="6574">MRPVRILTTRVEALEWPNVPSEIIAYAPGTSPGEIENHLFRGIRGSVIDNDILEIEIAC</sequence>
<protein>
    <submittedName>
        <fullName evidence="1">Uncharacterized protein</fullName>
    </submittedName>
</protein>
<dbReference type="Proteomes" id="UP000315471">
    <property type="component" value="Unassembled WGS sequence"/>
</dbReference>
<evidence type="ECO:0000313" key="1">
    <source>
        <dbReference type="EMBL" id="TWU44336.1"/>
    </source>
</evidence>
<reference evidence="1 2" key="1">
    <citation type="submission" date="2019-02" db="EMBL/GenBank/DDBJ databases">
        <title>Deep-cultivation of Planctomycetes and their phenomic and genomic characterization uncovers novel biology.</title>
        <authorList>
            <person name="Wiegand S."/>
            <person name="Jogler M."/>
            <person name="Boedeker C."/>
            <person name="Pinto D."/>
            <person name="Vollmers J."/>
            <person name="Rivas-Marin E."/>
            <person name="Kohn T."/>
            <person name="Peeters S.H."/>
            <person name="Heuer A."/>
            <person name="Rast P."/>
            <person name="Oberbeckmann S."/>
            <person name="Bunk B."/>
            <person name="Jeske O."/>
            <person name="Meyerdierks A."/>
            <person name="Storesund J.E."/>
            <person name="Kallscheuer N."/>
            <person name="Luecker S."/>
            <person name="Lage O.M."/>
            <person name="Pohl T."/>
            <person name="Merkel B.J."/>
            <person name="Hornburger P."/>
            <person name="Mueller R.-W."/>
            <person name="Bruemmer F."/>
            <person name="Labrenz M."/>
            <person name="Spormann A.M."/>
            <person name="Op Den Camp H."/>
            <person name="Overmann J."/>
            <person name="Amann R."/>
            <person name="Jetten M.S.M."/>
            <person name="Mascher T."/>
            <person name="Medema M.H."/>
            <person name="Devos D.P."/>
            <person name="Kaster A.-K."/>
            <person name="Ovreas L."/>
            <person name="Rohde M."/>
            <person name="Galperin M.Y."/>
            <person name="Jogler C."/>
        </authorList>
    </citation>
    <scope>NUCLEOTIDE SEQUENCE [LARGE SCALE GENOMIC DNA]</scope>
    <source>
        <strain evidence="1 2">Q31b</strain>
    </source>
</reference>
<gene>
    <name evidence="1" type="ORF">Q31b_18720</name>
</gene>
<proteinExistence type="predicted"/>
<name>A0A5C6EA16_9BACT</name>
<evidence type="ECO:0000313" key="2">
    <source>
        <dbReference type="Proteomes" id="UP000315471"/>
    </source>
</evidence>
<accession>A0A5C6EA16</accession>
<dbReference type="EMBL" id="SJPY01000002">
    <property type="protein sequence ID" value="TWU44336.1"/>
    <property type="molecule type" value="Genomic_DNA"/>
</dbReference>
<comment type="caution">
    <text evidence="1">The sequence shown here is derived from an EMBL/GenBank/DDBJ whole genome shotgun (WGS) entry which is preliminary data.</text>
</comment>
<keyword evidence="2" id="KW-1185">Reference proteome</keyword>